<feature type="region of interest" description="Disordered" evidence="1">
    <location>
        <begin position="277"/>
        <end position="386"/>
    </location>
</feature>
<evidence type="ECO:0000313" key="4">
    <source>
        <dbReference type="Proteomes" id="UP000237144"/>
    </source>
</evidence>
<accession>A0A2S5B8L9</accession>
<name>A0A2S5B8L9_9BASI</name>
<comment type="caution">
    <text evidence="3">The sequence shown here is derived from an EMBL/GenBank/DDBJ whole genome shotgun (WGS) entry which is preliminary data.</text>
</comment>
<feature type="compositionally biased region" description="Low complexity" evidence="1">
    <location>
        <begin position="319"/>
        <end position="332"/>
    </location>
</feature>
<dbReference type="CDD" id="cd20557">
    <property type="entry name" value="CYCLIN_ScPCL1-like"/>
    <property type="match status" value="1"/>
</dbReference>
<feature type="region of interest" description="Disordered" evidence="1">
    <location>
        <begin position="237"/>
        <end position="259"/>
    </location>
</feature>
<dbReference type="Pfam" id="PF00134">
    <property type="entry name" value="Cyclin_N"/>
    <property type="match status" value="1"/>
</dbReference>
<sequence>MSRYYSSSLVPRDWHAPELVELMQAPLSIDMVAFVAAKTMDAIKCRPPPEAPPSPPTTPGTEMKDEYSPDCLPPLDYFIHSILTKSRCHVPTLLCTLVYLERLKKRLPTHARGCHTTRHRVFLAVLIVAAKYLNDSSPQNKHWQRYAAFFQLSEITLMERQLLTILNFDLNFTEDELIACLRPLLHPEETLNPVEEPVAGPSTAPIEQDRGLTAAEISAATIDADLVERGAAAKRKRLDARAGMSPVQRRASLPEEATTTIESASVKRLTPQYVARPEATAQAYPSSASSSRRSSASVEETQQPDLPSAPAPAVRRPQLRSFLLRSSTSSISQAPRPVRVESWASSDASSSPSTFRSSMMSCSSMSTVSTASSGPRTPRTPMEDHGAKKLPLSMANLALASSSCVPDAQAPEVLVVEEDEVSVAPTPSLIHALAHQPDLWPLMYSSGVSSRQARSMSYTAQKQRARLIESGDAPRRGSSLISV</sequence>
<protein>
    <recommendedName>
        <fullName evidence="2">Cyclin N-terminal domain-containing protein</fullName>
    </recommendedName>
</protein>
<feature type="domain" description="Cyclin N-terminal" evidence="2">
    <location>
        <begin position="69"/>
        <end position="171"/>
    </location>
</feature>
<dbReference type="PANTHER" id="PTHR15615:SF10">
    <property type="entry name" value="PHO85 CYCLIN-2-RELATED"/>
    <property type="match status" value="1"/>
</dbReference>
<evidence type="ECO:0000313" key="3">
    <source>
        <dbReference type="EMBL" id="POY73061.1"/>
    </source>
</evidence>
<dbReference type="AlphaFoldDB" id="A0A2S5B8L9"/>
<dbReference type="EMBL" id="PJQD01000042">
    <property type="protein sequence ID" value="POY73061.1"/>
    <property type="molecule type" value="Genomic_DNA"/>
</dbReference>
<gene>
    <name evidence="3" type="ORF">BMF94_3899</name>
</gene>
<dbReference type="InterPro" id="IPR013922">
    <property type="entry name" value="Cyclin_PHO80-like"/>
</dbReference>
<feature type="compositionally biased region" description="Low complexity" evidence="1">
    <location>
        <begin position="342"/>
        <end position="373"/>
    </location>
</feature>
<feature type="compositionally biased region" description="Low complexity" evidence="1">
    <location>
        <begin position="286"/>
        <end position="297"/>
    </location>
</feature>
<evidence type="ECO:0000259" key="2">
    <source>
        <dbReference type="Pfam" id="PF00134"/>
    </source>
</evidence>
<feature type="region of interest" description="Disordered" evidence="1">
    <location>
        <begin position="44"/>
        <end position="65"/>
    </location>
</feature>
<organism evidence="3 4">
    <name type="scientific">Rhodotorula taiwanensis</name>
    <dbReference type="NCBI Taxonomy" id="741276"/>
    <lineage>
        <taxon>Eukaryota</taxon>
        <taxon>Fungi</taxon>
        <taxon>Dikarya</taxon>
        <taxon>Basidiomycota</taxon>
        <taxon>Pucciniomycotina</taxon>
        <taxon>Microbotryomycetes</taxon>
        <taxon>Sporidiobolales</taxon>
        <taxon>Sporidiobolaceae</taxon>
        <taxon>Rhodotorula</taxon>
    </lineage>
</organism>
<dbReference type="GO" id="GO:0019901">
    <property type="term" value="F:protein kinase binding"/>
    <property type="evidence" value="ECO:0007669"/>
    <property type="project" value="InterPro"/>
</dbReference>
<keyword evidence="4" id="KW-1185">Reference proteome</keyword>
<feature type="compositionally biased region" description="Pro residues" evidence="1">
    <location>
        <begin position="46"/>
        <end position="58"/>
    </location>
</feature>
<proteinExistence type="predicted"/>
<dbReference type="InterPro" id="IPR036915">
    <property type="entry name" value="Cyclin-like_sf"/>
</dbReference>
<dbReference type="GO" id="GO:0000307">
    <property type="term" value="C:cyclin-dependent protein kinase holoenzyme complex"/>
    <property type="evidence" value="ECO:0007669"/>
    <property type="project" value="TreeGrafter"/>
</dbReference>
<dbReference type="SUPFAM" id="SSF47954">
    <property type="entry name" value="Cyclin-like"/>
    <property type="match status" value="1"/>
</dbReference>
<dbReference type="GO" id="GO:0016538">
    <property type="term" value="F:cyclin-dependent protein serine/threonine kinase regulator activity"/>
    <property type="evidence" value="ECO:0007669"/>
    <property type="project" value="TreeGrafter"/>
</dbReference>
<dbReference type="GO" id="GO:0005634">
    <property type="term" value="C:nucleus"/>
    <property type="evidence" value="ECO:0007669"/>
    <property type="project" value="TreeGrafter"/>
</dbReference>
<reference evidence="3 4" key="1">
    <citation type="journal article" date="2018" name="Front. Microbiol.">
        <title>Prospects for Fungal Bioremediation of Acidic Radioactive Waste Sites: Characterization and Genome Sequence of Rhodotorula taiwanensis MD1149.</title>
        <authorList>
            <person name="Tkavc R."/>
            <person name="Matrosova V.Y."/>
            <person name="Grichenko O.E."/>
            <person name="Gostincar C."/>
            <person name="Volpe R.P."/>
            <person name="Klimenkova P."/>
            <person name="Gaidamakova E.K."/>
            <person name="Zhou C.E."/>
            <person name="Stewart B.J."/>
            <person name="Lyman M.G."/>
            <person name="Malfatti S.A."/>
            <person name="Rubinfeld B."/>
            <person name="Courtot M."/>
            <person name="Singh J."/>
            <person name="Dalgard C.L."/>
            <person name="Hamilton T."/>
            <person name="Frey K.G."/>
            <person name="Gunde-Cimerman N."/>
            <person name="Dugan L."/>
            <person name="Daly M.J."/>
        </authorList>
    </citation>
    <scope>NUCLEOTIDE SEQUENCE [LARGE SCALE GENOMIC DNA]</scope>
    <source>
        <strain evidence="3 4">MD1149</strain>
    </source>
</reference>
<dbReference type="PANTHER" id="PTHR15615">
    <property type="match status" value="1"/>
</dbReference>
<dbReference type="STRING" id="741276.A0A2S5B8L9"/>
<dbReference type="OrthoDB" id="10250320at2759"/>
<evidence type="ECO:0000256" key="1">
    <source>
        <dbReference type="SAM" id="MobiDB-lite"/>
    </source>
</evidence>
<dbReference type="Proteomes" id="UP000237144">
    <property type="component" value="Unassembled WGS sequence"/>
</dbReference>
<dbReference type="InterPro" id="IPR006671">
    <property type="entry name" value="Cyclin_N"/>
</dbReference>
<dbReference type="Gene3D" id="1.10.472.10">
    <property type="entry name" value="Cyclin-like"/>
    <property type="match status" value="1"/>
</dbReference>